<comment type="caution">
    <text evidence="1">The sequence shown here is derived from an EMBL/GenBank/DDBJ whole genome shotgun (WGS) entry which is preliminary data.</text>
</comment>
<dbReference type="EMBL" id="JABBCQ020000042">
    <property type="protein sequence ID" value="MBI1627077.1"/>
    <property type="molecule type" value="Genomic_DNA"/>
</dbReference>
<accession>A0A843BFZ1</accession>
<name>A0A843BFZ1_9BURK</name>
<dbReference type="AlphaFoldDB" id="A0A843BFZ1"/>
<evidence type="ECO:0000313" key="2">
    <source>
        <dbReference type="Proteomes" id="UP000530032"/>
    </source>
</evidence>
<reference evidence="1" key="1">
    <citation type="submission" date="2020-12" db="EMBL/GenBank/DDBJ databases">
        <title>Comamonas sp. nov., isolated from stream water.</title>
        <authorList>
            <person name="Park K.-H."/>
        </authorList>
    </citation>
    <scope>NUCLEOTIDE SEQUENCE</scope>
    <source>
        <strain evidence="1">EJ-4</strain>
    </source>
</reference>
<sequence>MNTSQEMPQMTLEQFELESTSLAIQFLAVLTGRTLPTGVVMQAVMNVHRCVASQLPVEAQGQLSMAMAAYAGELMQGLPPAPIPSPTQSTNLH</sequence>
<dbReference type="RefSeq" id="WP_198462416.1">
    <property type="nucleotide sequence ID" value="NZ_JABBCQ020000042.1"/>
</dbReference>
<gene>
    <name evidence="1" type="ORF">HF327_021670</name>
</gene>
<proteinExistence type="predicted"/>
<keyword evidence="2" id="KW-1185">Reference proteome</keyword>
<evidence type="ECO:0000313" key="1">
    <source>
        <dbReference type="EMBL" id="MBI1627077.1"/>
    </source>
</evidence>
<organism evidence="1 2">
    <name type="scientific">Comamonas suwonensis</name>
    <dbReference type="NCBI Taxonomy" id="2606214"/>
    <lineage>
        <taxon>Bacteria</taxon>
        <taxon>Pseudomonadati</taxon>
        <taxon>Pseudomonadota</taxon>
        <taxon>Betaproteobacteria</taxon>
        <taxon>Burkholderiales</taxon>
        <taxon>Comamonadaceae</taxon>
        <taxon>Comamonas</taxon>
    </lineage>
</organism>
<protein>
    <submittedName>
        <fullName evidence="1">Uncharacterized protein</fullName>
    </submittedName>
</protein>
<dbReference type="Proteomes" id="UP000530032">
    <property type="component" value="Unassembled WGS sequence"/>
</dbReference>